<evidence type="ECO:0000256" key="1">
    <source>
        <dbReference type="SAM" id="MobiDB-lite"/>
    </source>
</evidence>
<dbReference type="AlphaFoldDB" id="A0AAV7N8E3"/>
<organism evidence="2 3">
    <name type="scientific">Pleurodeles waltl</name>
    <name type="common">Iberian ribbed newt</name>
    <dbReference type="NCBI Taxonomy" id="8319"/>
    <lineage>
        <taxon>Eukaryota</taxon>
        <taxon>Metazoa</taxon>
        <taxon>Chordata</taxon>
        <taxon>Craniata</taxon>
        <taxon>Vertebrata</taxon>
        <taxon>Euteleostomi</taxon>
        <taxon>Amphibia</taxon>
        <taxon>Batrachia</taxon>
        <taxon>Caudata</taxon>
        <taxon>Salamandroidea</taxon>
        <taxon>Salamandridae</taxon>
        <taxon>Pleurodelinae</taxon>
        <taxon>Pleurodeles</taxon>
    </lineage>
</organism>
<protein>
    <submittedName>
        <fullName evidence="2">Uncharacterized protein</fullName>
    </submittedName>
</protein>
<reference evidence="2" key="1">
    <citation type="journal article" date="2022" name="bioRxiv">
        <title>Sequencing and chromosome-scale assembly of the giantPleurodeles waltlgenome.</title>
        <authorList>
            <person name="Brown T."/>
            <person name="Elewa A."/>
            <person name="Iarovenko S."/>
            <person name="Subramanian E."/>
            <person name="Araus A.J."/>
            <person name="Petzold A."/>
            <person name="Susuki M."/>
            <person name="Suzuki K.-i.T."/>
            <person name="Hayashi T."/>
            <person name="Toyoda A."/>
            <person name="Oliveira C."/>
            <person name="Osipova E."/>
            <person name="Leigh N.D."/>
            <person name="Simon A."/>
            <person name="Yun M.H."/>
        </authorList>
    </citation>
    <scope>NUCLEOTIDE SEQUENCE</scope>
    <source>
        <strain evidence="2">20211129_DDA</strain>
        <tissue evidence="2">Liver</tissue>
    </source>
</reference>
<dbReference type="Proteomes" id="UP001066276">
    <property type="component" value="Chromosome 8"/>
</dbReference>
<evidence type="ECO:0000313" key="3">
    <source>
        <dbReference type="Proteomes" id="UP001066276"/>
    </source>
</evidence>
<dbReference type="EMBL" id="JANPWB010000012">
    <property type="protein sequence ID" value="KAJ1112332.1"/>
    <property type="molecule type" value="Genomic_DNA"/>
</dbReference>
<comment type="caution">
    <text evidence="2">The sequence shown here is derived from an EMBL/GenBank/DDBJ whole genome shotgun (WGS) entry which is preliminary data.</text>
</comment>
<proteinExistence type="predicted"/>
<feature type="region of interest" description="Disordered" evidence="1">
    <location>
        <begin position="67"/>
        <end position="165"/>
    </location>
</feature>
<evidence type="ECO:0000313" key="2">
    <source>
        <dbReference type="EMBL" id="KAJ1112332.1"/>
    </source>
</evidence>
<feature type="region of interest" description="Disordered" evidence="1">
    <location>
        <begin position="33"/>
        <end position="52"/>
    </location>
</feature>
<feature type="compositionally biased region" description="Basic and acidic residues" evidence="1">
    <location>
        <begin position="142"/>
        <end position="154"/>
    </location>
</feature>
<name>A0AAV7N8E3_PLEWA</name>
<accession>A0AAV7N8E3</accession>
<gene>
    <name evidence="2" type="ORF">NDU88_000600</name>
</gene>
<keyword evidence="3" id="KW-1185">Reference proteome</keyword>
<sequence>MCRCRDGAGLVAPPAEWAPPSPVRAWPSLRHRAVRGSGTRGTTTPLSLPKDRTTLGDVLLSSVHGHPALRAPGPRSALAVPAPARLQTAAVSRGTPRGRYLPPRPPQELRSSPERRAAHFRGVIRRPGPPLLRRCYGPPPESRSRTHGSREAPRRPPHHGQGLAG</sequence>